<comment type="caution">
    <text evidence="12">The sequence shown here is derived from an EMBL/GenBank/DDBJ whole genome shotgun (WGS) entry which is preliminary data.</text>
</comment>
<organism evidence="12 13">
    <name type="scientific">Nocardioides zeae</name>
    <dbReference type="NCBI Taxonomy" id="1457234"/>
    <lineage>
        <taxon>Bacteria</taxon>
        <taxon>Bacillati</taxon>
        <taxon>Actinomycetota</taxon>
        <taxon>Actinomycetes</taxon>
        <taxon>Propionibacteriales</taxon>
        <taxon>Nocardioidaceae</taxon>
        <taxon>Nocardioides</taxon>
    </lineage>
</organism>
<keyword evidence="6 11" id="KW-0812">Transmembrane</keyword>
<evidence type="ECO:0000256" key="6">
    <source>
        <dbReference type="ARBA" id="ARBA00022692"/>
    </source>
</evidence>
<dbReference type="AlphaFoldDB" id="A0A6P0HMZ2"/>
<evidence type="ECO:0000256" key="1">
    <source>
        <dbReference type="ARBA" id="ARBA00004477"/>
    </source>
</evidence>
<feature type="transmembrane region" description="Helical" evidence="11">
    <location>
        <begin position="340"/>
        <end position="358"/>
    </location>
</feature>
<evidence type="ECO:0000256" key="7">
    <source>
        <dbReference type="ARBA" id="ARBA00022824"/>
    </source>
</evidence>
<evidence type="ECO:0000256" key="5">
    <source>
        <dbReference type="ARBA" id="ARBA00022679"/>
    </source>
</evidence>
<keyword evidence="7" id="KW-0256">Endoplasmic reticulum</keyword>
<evidence type="ECO:0000256" key="4">
    <source>
        <dbReference type="ARBA" id="ARBA00022676"/>
    </source>
</evidence>
<gene>
    <name evidence="12" type="ORF">G3T38_15345</name>
</gene>
<evidence type="ECO:0000256" key="10">
    <source>
        <dbReference type="SAM" id="MobiDB-lite"/>
    </source>
</evidence>
<feature type="transmembrane region" description="Helical" evidence="11">
    <location>
        <begin position="166"/>
        <end position="188"/>
    </location>
</feature>
<feature type="transmembrane region" description="Helical" evidence="11">
    <location>
        <begin position="255"/>
        <end position="276"/>
    </location>
</feature>
<evidence type="ECO:0000313" key="12">
    <source>
        <dbReference type="EMBL" id="NEN79650.1"/>
    </source>
</evidence>
<accession>A0A6P0HMZ2</accession>
<dbReference type="Proteomes" id="UP000468687">
    <property type="component" value="Unassembled WGS sequence"/>
</dbReference>
<feature type="region of interest" description="Disordered" evidence="10">
    <location>
        <begin position="1"/>
        <end position="23"/>
    </location>
</feature>
<evidence type="ECO:0000256" key="2">
    <source>
        <dbReference type="ARBA" id="ARBA00004687"/>
    </source>
</evidence>
<feature type="transmembrane region" description="Helical" evidence="11">
    <location>
        <begin position="389"/>
        <end position="406"/>
    </location>
</feature>
<dbReference type="GO" id="GO:0006506">
    <property type="term" value="P:GPI anchor biosynthetic process"/>
    <property type="evidence" value="ECO:0007669"/>
    <property type="project" value="UniProtKB-KW"/>
</dbReference>
<dbReference type="PANTHER" id="PTHR12468:SF2">
    <property type="entry name" value="GPI MANNOSYLTRANSFERASE 2"/>
    <property type="match status" value="1"/>
</dbReference>
<evidence type="ECO:0000256" key="11">
    <source>
        <dbReference type="SAM" id="Phobius"/>
    </source>
</evidence>
<keyword evidence="4" id="KW-0328">Glycosyltransferase</keyword>
<dbReference type="GO" id="GO:0031501">
    <property type="term" value="C:mannosyltransferase complex"/>
    <property type="evidence" value="ECO:0007669"/>
    <property type="project" value="TreeGrafter"/>
</dbReference>
<dbReference type="GO" id="GO:0016020">
    <property type="term" value="C:membrane"/>
    <property type="evidence" value="ECO:0007669"/>
    <property type="project" value="GOC"/>
</dbReference>
<evidence type="ECO:0008006" key="14">
    <source>
        <dbReference type="Google" id="ProtNLM"/>
    </source>
</evidence>
<dbReference type="GO" id="GO:0004376">
    <property type="term" value="F:GPI mannosyltransferase activity"/>
    <property type="evidence" value="ECO:0007669"/>
    <property type="project" value="InterPro"/>
</dbReference>
<evidence type="ECO:0000256" key="9">
    <source>
        <dbReference type="ARBA" id="ARBA00023136"/>
    </source>
</evidence>
<feature type="transmembrane region" description="Helical" evidence="11">
    <location>
        <begin position="138"/>
        <end position="159"/>
    </location>
</feature>
<dbReference type="InterPro" id="IPR007315">
    <property type="entry name" value="PIG-V/Gpi18"/>
</dbReference>
<dbReference type="RefSeq" id="WP_163773198.1">
    <property type="nucleotide sequence ID" value="NZ_JAAGXA010000011.1"/>
</dbReference>
<evidence type="ECO:0000256" key="8">
    <source>
        <dbReference type="ARBA" id="ARBA00022989"/>
    </source>
</evidence>
<feature type="transmembrane region" description="Helical" evidence="11">
    <location>
        <begin position="208"/>
        <end position="234"/>
    </location>
</feature>
<reference evidence="12 13" key="1">
    <citation type="journal article" date="2014" name="Int. J. Syst. Evol. Microbiol.">
        <title>Nocardioides zeae sp. nov., isolated from the stem of Zea mays.</title>
        <authorList>
            <person name="Glaeser S.P."/>
            <person name="McInroy J.A."/>
            <person name="Busse H.J."/>
            <person name="Kampfer P."/>
        </authorList>
    </citation>
    <scope>NUCLEOTIDE SEQUENCE [LARGE SCALE GENOMIC DNA]</scope>
    <source>
        <strain evidence="12 13">JCM 30728</strain>
    </source>
</reference>
<sequence length="420" mass="45577">MVTSTSARAPGSDEDPGARRRSPAAWPAGLPWWVPPLVLVLLTRLADAWMLLRIGADQVALDVGQGFYLVEPVPAAPGYTDLVTNWDGQWYRTIAEQGYPTELPRYDGEVQQNPWAFFPALPALARLLMTLTGASFGLAASTVSLVASTVALVLLYRLLARHGGRYVALVTTTAISAAPAGAILQTSYTEGLSLLLVVLVLDALSRRRYGAVAVWVLLLALTRPVVLALVPVLLVHVWWRWRAEGPLPHRELLRLGGLVVLTGLSFGLWPLVAAVVTGEPNAYLLTQGAWVLTEERSWQTWLGQLLGVNGATLAADVAVVVLLVLAIVLQPAARAWTPELRAWAVSYGAFLLVTARPTPSITRYGLLLLVVWWPFPTLGARWHRAGQAAVLGGVLVVGLLLQHAWLESSFLLTMRRTAYP</sequence>
<comment type="pathway">
    <text evidence="2">Glycolipid biosynthesis; glycosylphosphatidylinositol-anchor biosynthesis.</text>
</comment>
<protein>
    <recommendedName>
        <fullName evidence="14">Glycosyltransferase RgtA/B/C/D-like domain-containing protein</fullName>
    </recommendedName>
</protein>
<evidence type="ECO:0000313" key="13">
    <source>
        <dbReference type="Proteomes" id="UP000468687"/>
    </source>
</evidence>
<name>A0A6P0HMZ2_9ACTN</name>
<dbReference type="EMBL" id="JAAGXA010000011">
    <property type="protein sequence ID" value="NEN79650.1"/>
    <property type="molecule type" value="Genomic_DNA"/>
</dbReference>
<dbReference type="GO" id="GO:0000009">
    <property type="term" value="F:alpha-1,6-mannosyltransferase activity"/>
    <property type="evidence" value="ECO:0007669"/>
    <property type="project" value="InterPro"/>
</dbReference>
<feature type="transmembrane region" description="Helical" evidence="11">
    <location>
        <begin position="306"/>
        <end position="328"/>
    </location>
</feature>
<keyword evidence="9 11" id="KW-0472">Membrane</keyword>
<dbReference type="PANTHER" id="PTHR12468">
    <property type="entry name" value="GPI MANNOSYLTRANSFERASE 2"/>
    <property type="match status" value="1"/>
</dbReference>
<keyword evidence="3" id="KW-0337">GPI-anchor biosynthesis</keyword>
<keyword evidence="13" id="KW-1185">Reference proteome</keyword>
<keyword evidence="5" id="KW-0808">Transferase</keyword>
<keyword evidence="8 11" id="KW-1133">Transmembrane helix</keyword>
<proteinExistence type="predicted"/>
<comment type="subcellular location">
    <subcellularLocation>
        <location evidence="1">Endoplasmic reticulum membrane</location>
        <topology evidence="1">Multi-pass membrane protein</topology>
    </subcellularLocation>
</comment>
<evidence type="ECO:0000256" key="3">
    <source>
        <dbReference type="ARBA" id="ARBA00022502"/>
    </source>
</evidence>